<accession>H5T9P1</accession>
<keyword evidence="3" id="KW-1185">Reference proteome</keyword>
<comment type="caution">
    <text evidence="2">The sequence shown here is derived from an EMBL/GenBank/DDBJ whole genome shotgun (WGS) entry which is preliminary data.</text>
</comment>
<name>H5T9P1_9ALTE</name>
<keyword evidence="1" id="KW-0812">Transmembrane</keyword>
<evidence type="ECO:0000256" key="1">
    <source>
        <dbReference type="SAM" id="Phobius"/>
    </source>
</evidence>
<keyword evidence="1" id="KW-0472">Membrane</keyword>
<keyword evidence="1" id="KW-1133">Transmembrane helix</keyword>
<dbReference type="EMBL" id="BAET01000007">
    <property type="protein sequence ID" value="GAB55018.1"/>
    <property type="molecule type" value="Genomic_DNA"/>
</dbReference>
<evidence type="ECO:0000313" key="2">
    <source>
        <dbReference type="EMBL" id="GAB55018.1"/>
    </source>
</evidence>
<reference evidence="2 3" key="2">
    <citation type="journal article" date="2017" name="Antonie Van Leeuwenhoek">
        <title>Rhizobium rhizosphaerae sp. nov., a novel species isolated from rice rhizosphere.</title>
        <authorList>
            <person name="Zhao J.J."/>
            <person name="Zhang J."/>
            <person name="Zhang R.J."/>
            <person name="Zhang C.W."/>
            <person name="Yin H.Q."/>
            <person name="Zhang X.X."/>
        </authorList>
    </citation>
    <scope>NUCLEOTIDE SEQUENCE [LARGE SCALE GENOMIC DNA]</scope>
    <source>
        <strain evidence="2 3">ACAM 611</strain>
    </source>
</reference>
<proteinExistence type="predicted"/>
<dbReference type="Proteomes" id="UP000053586">
    <property type="component" value="Unassembled WGS sequence"/>
</dbReference>
<dbReference type="AlphaFoldDB" id="H5T9P1"/>
<evidence type="ECO:0000313" key="3">
    <source>
        <dbReference type="Proteomes" id="UP000053586"/>
    </source>
</evidence>
<gene>
    <name evidence="2" type="ORF">GPUN_0886</name>
</gene>
<protein>
    <submittedName>
        <fullName evidence="2">Uncharacterized protein</fullName>
    </submittedName>
</protein>
<organism evidence="2 3">
    <name type="scientific">Glaciecola punicea ACAM 611</name>
    <dbReference type="NCBI Taxonomy" id="1121923"/>
    <lineage>
        <taxon>Bacteria</taxon>
        <taxon>Pseudomonadati</taxon>
        <taxon>Pseudomonadota</taxon>
        <taxon>Gammaproteobacteria</taxon>
        <taxon>Alteromonadales</taxon>
        <taxon>Alteromonadaceae</taxon>
        <taxon>Glaciecola</taxon>
    </lineage>
</organism>
<feature type="transmembrane region" description="Helical" evidence="1">
    <location>
        <begin position="43"/>
        <end position="69"/>
    </location>
</feature>
<sequence>MLNVDEVMQMAGVFNTSLYTCFNDLVGVKGNAIQLGSITITKFACLFIFIISSYIAFGMSIALFCKWVSFTLPMMSLHP</sequence>
<reference evidence="2 3" key="1">
    <citation type="journal article" date="2012" name="J. Bacteriol.">
        <title>Genome sequence of proteorhodopsin-containing sea ice bacterium Glaciecola punicea ACAM 611T.</title>
        <authorList>
            <person name="Qin Q.-L."/>
            <person name="Xie B.-B."/>
            <person name="Shu Y.-L."/>
            <person name="Rong J.-C."/>
            <person name="Zhao D.-L."/>
            <person name="Zhang X.-Y."/>
            <person name="Chen X.-L."/>
            <person name="Zhou B.-C."/>
            <person name="Zhanga Y.-Z."/>
        </authorList>
    </citation>
    <scope>NUCLEOTIDE SEQUENCE [LARGE SCALE GENOMIC DNA]</scope>
    <source>
        <strain evidence="2 3">ACAM 611</strain>
    </source>
</reference>